<dbReference type="EMBL" id="SRKY01000007">
    <property type="protein sequence ID" value="THH34283.1"/>
    <property type="molecule type" value="Genomic_DNA"/>
</dbReference>
<evidence type="ECO:0000313" key="1">
    <source>
        <dbReference type="EMBL" id="THH34283.1"/>
    </source>
</evidence>
<organism evidence="1 2">
    <name type="scientific">Aliishimia ponticola</name>
    <dbReference type="NCBI Taxonomy" id="2499833"/>
    <lineage>
        <taxon>Bacteria</taxon>
        <taxon>Pseudomonadati</taxon>
        <taxon>Pseudomonadota</taxon>
        <taxon>Alphaproteobacteria</taxon>
        <taxon>Rhodobacterales</taxon>
        <taxon>Paracoccaceae</taxon>
        <taxon>Aliishimia</taxon>
    </lineage>
</organism>
<sequence>MSKQLIPRTLADLRSGIANGTVMCTAPRPTLAILDLAAKAVGAMRMHYPEIIRCEANFAAEFPEQPDAHHLSVFGDLELYKRCRKALFRQCRLAGLWSDPYPLLNAVAKSLNAPGINRRILEAHFPEKLPRDITRADALAVDRHLQGLERSQFRRVFALFDQIRRDERVIAAGFLDWTPIGAFPTYRNGSMLHLDLPEDLATSANTLSASHARCARRAYELAVDFGLVDLGMPANQLAITEAQARAFHTHLAKQYSQGIASKYLHTVVALIRAANPSGIPVGFEAPDITCKPRAPKSLKRPKPAPRKLPSLPKALSTALAEFAAAHRVGQQRIRQLRNRLANTWDKAGLRGEALPDDIRALFDAANPDLNEEQRASDHAMIAAFQQHLHAPCPWSLLLKRERDLSLRHVDRKGLALIKTIALSQEPALAPGEITQANAPALHAAARQRGQSTRGRLGLEALDILRDHMPDILPSPAIGALPDARKGENLDLPDALEAALREFAKSGGYTTHSVKALLVAVRKLYTLAPNRAVFDAELTCIPWQHLLNEAMARYPAQMEIYRTAIARLATRVGQNKTAGWTTLEALVVQTGVAREQNPVDRLARVAVADGLEPWHLDREWAWVHERGLRPDLRRAWSRAVALFDALNDIPEIAASGLLPPGRLGPMPVIGERLKQAEFPLPRGIDAALCGVDKQILEAAHFVWRALRHLGLYARGDNPTCAELFSDASLGRVRELQTLIGRQNAALHIDRIRDWRLSQDLTR</sequence>
<dbReference type="AlphaFoldDB" id="A0A4V3XJS8"/>
<protein>
    <submittedName>
        <fullName evidence="1">Uncharacterized protein</fullName>
    </submittedName>
</protein>
<keyword evidence="2" id="KW-1185">Reference proteome</keyword>
<dbReference type="OrthoDB" id="7848073at2"/>
<name>A0A4V3XJS8_9RHOB</name>
<evidence type="ECO:0000313" key="2">
    <source>
        <dbReference type="Proteomes" id="UP000306602"/>
    </source>
</evidence>
<accession>A0A4V3XJS8</accession>
<dbReference type="Proteomes" id="UP000306602">
    <property type="component" value="Unassembled WGS sequence"/>
</dbReference>
<proteinExistence type="predicted"/>
<gene>
    <name evidence="1" type="ORF">E4Z66_18975</name>
</gene>
<dbReference type="RefSeq" id="WP_136464665.1">
    <property type="nucleotide sequence ID" value="NZ_SRKY01000007.1"/>
</dbReference>
<reference evidence="1 2" key="1">
    <citation type="submission" date="2019-04" db="EMBL/GenBank/DDBJ databases">
        <title>Shimia ponticola sp. nov., isolated from seawater.</title>
        <authorList>
            <person name="Kim Y.-O."/>
            <person name="Yoon J.-H."/>
        </authorList>
    </citation>
    <scope>NUCLEOTIDE SEQUENCE [LARGE SCALE GENOMIC DNA]</scope>
    <source>
        <strain evidence="1 2">MYP11</strain>
    </source>
</reference>
<comment type="caution">
    <text evidence="1">The sequence shown here is derived from an EMBL/GenBank/DDBJ whole genome shotgun (WGS) entry which is preliminary data.</text>
</comment>